<dbReference type="Proteomes" id="UP001234297">
    <property type="component" value="Chromosome 7"/>
</dbReference>
<sequence length="402" mass="44692">MAFHHMMALVSQYTDDNSTAGYCDSCDSPSIPSTLSPPPMSLKIQPSHHLSLKLIIIIAIISATFLLISYAFILKFCANWFMLRRGAPQINIAPDEDDDDDDDDENQAPVHHVWYITTVGLEESVINSITVCKYKRDEGLIEGTDCSVCLSEFYDGEDVRLLPKCSHAFHLPCIDTWLRSHVNCPMCRAGVVSNASSSSPANPNPDPLDVVDETQMGDSEIYVPVERNHSWRTESDQRDEEAELDADGPVVDTETGEEMSSPVENCRFSGPGDLLDNQRSREHALEMSENQIEPIRRSVSMDSLSASLMRITLNDHFPIDLEGSSSTTAATRSIRNEKSNPLELLMVKKTTPNRNQGILKMLSVCSKGAFLPRHVLMKRSFSAGCKFLVPRYGKGRNAILPL</sequence>
<accession>A0ACC2L653</accession>
<keyword evidence="2" id="KW-1185">Reference proteome</keyword>
<proteinExistence type="predicted"/>
<name>A0ACC2L653_PERAE</name>
<comment type="caution">
    <text evidence="1">The sequence shown here is derived from an EMBL/GenBank/DDBJ whole genome shotgun (WGS) entry which is preliminary data.</text>
</comment>
<dbReference type="EMBL" id="CM056815">
    <property type="protein sequence ID" value="KAJ8628671.1"/>
    <property type="molecule type" value="Genomic_DNA"/>
</dbReference>
<reference evidence="1 2" key="1">
    <citation type="journal article" date="2022" name="Hortic Res">
        <title>A haplotype resolved chromosomal level avocado genome allows analysis of novel avocado genes.</title>
        <authorList>
            <person name="Nath O."/>
            <person name="Fletcher S.J."/>
            <person name="Hayward A."/>
            <person name="Shaw L.M."/>
            <person name="Masouleh A.K."/>
            <person name="Furtado A."/>
            <person name="Henry R.J."/>
            <person name="Mitter N."/>
        </authorList>
    </citation>
    <scope>NUCLEOTIDE SEQUENCE [LARGE SCALE GENOMIC DNA]</scope>
    <source>
        <strain evidence="2">cv. Hass</strain>
    </source>
</reference>
<organism evidence="1 2">
    <name type="scientific">Persea americana</name>
    <name type="common">Avocado</name>
    <dbReference type="NCBI Taxonomy" id="3435"/>
    <lineage>
        <taxon>Eukaryota</taxon>
        <taxon>Viridiplantae</taxon>
        <taxon>Streptophyta</taxon>
        <taxon>Embryophyta</taxon>
        <taxon>Tracheophyta</taxon>
        <taxon>Spermatophyta</taxon>
        <taxon>Magnoliopsida</taxon>
        <taxon>Magnoliidae</taxon>
        <taxon>Laurales</taxon>
        <taxon>Lauraceae</taxon>
        <taxon>Persea</taxon>
    </lineage>
</organism>
<gene>
    <name evidence="1" type="ORF">MRB53_021994</name>
</gene>
<evidence type="ECO:0000313" key="1">
    <source>
        <dbReference type="EMBL" id="KAJ8628671.1"/>
    </source>
</evidence>
<evidence type="ECO:0000313" key="2">
    <source>
        <dbReference type="Proteomes" id="UP001234297"/>
    </source>
</evidence>
<protein>
    <submittedName>
        <fullName evidence="1">Uncharacterized protein</fullName>
    </submittedName>
</protein>